<evidence type="ECO:0000313" key="15">
    <source>
        <dbReference type="EMBL" id="NXR45824.1"/>
    </source>
</evidence>
<dbReference type="SUPFAM" id="SSF56399">
    <property type="entry name" value="ADP-ribosylation"/>
    <property type="match status" value="1"/>
</dbReference>
<accession>A0A7L2LEQ1</accession>
<dbReference type="Proteomes" id="UP000527178">
    <property type="component" value="Unassembled WGS sequence"/>
</dbReference>
<evidence type="ECO:0000256" key="5">
    <source>
        <dbReference type="ARBA" id="ARBA00022676"/>
    </source>
</evidence>
<feature type="non-terminal residue" evidence="15">
    <location>
        <position position="250"/>
    </location>
</feature>
<comment type="caution">
    <text evidence="15">The sequence shown here is derived from an EMBL/GenBank/DDBJ whole genome shotgun (WGS) entry which is preliminary data.</text>
</comment>
<keyword evidence="12" id="KW-1015">Disulfide bond</keyword>
<dbReference type="GO" id="GO:0090729">
    <property type="term" value="F:toxin activity"/>
    <property type="evidence" value="ECO:0007669"/>
    <property type="project" value="UniProtKB-KW"/>
</dbReference>
<protein>
    <recommendedName>
        <fullName evidence="14">NAD(P)(+)--arginine ADP-ribosyltransferase</fullName>
        <ecNumber evidence="14">2.4.2.31</ecNumber>
    </recommendedName>
    <alternativeName>
        <fullName evidence="14">Mono(ADP-ribosyl)transferase</fullName>
    </alternativeName>
</protein>
<dbReference type="EMBL" id="VWYN01004614">
    <property type="protein sequence ID" value="NXR45824.1"/>
    <property type="molecule type" value="Genomic_DNA"/>
</dbReference>
<gene>
    <name evidence="15" type="primary">Nrt2_0</name>
    <name evidence="15" type="ORF">HIPICT_R07222</name>
</gene>
<evidence type="ECO:0000256" key="14">
    <source>
        <dbReference type="RuleBase" id="RU361228"/>
    </source>
</evidence>
<dbReference type="PANTHER" id="PTHR10339:SF25">
    <property type="entry name" value="SECRETED EXOENZYME S"/>
    <property type="match status" value="1"/>
</dbReference>
<feature type="non-terminal residue" evidence="15">
    <location>
        <position position="1"/>
    </location>
</feature>
<dbReference type="Gene3D" id="3.90.176.10">
    <property type="entry name" value="Toxin ADP-ribosyltransferase, Chain A, domain 1"/>
    <property type="match status" value="1"/>
</dbReference>
<dbReference type="GO" id="GO:0046677">
    <property type="term" value="P:response to antibiotic"/>
    <property type="evidence" value="ECO:0007669"/>
    <property type="project" value="UniProtKB-ARBA"/>
</dbReference>
<keyword evidence="7" id="KW-0548">Nucleotidyltransferase</keyword>
<comment type="catalytic activity">
    <reaction evidence="13 14">
        <text>L-arginyl-[protein] + NAD(+) = N(omega)-(ADP-D-ribosyl)-L-arginyl-[protein] + nicotinamide + H(+)</text>
        <dbReference type="Rhea" id="RHEA:19149"/>
        <dbReference type="Rhea" id="RHEA-COMP:10532"/>
        <dbReference type="Rhea" id="RHEA-COMP:15087"/>
        <dbReference type="ChEBI" id="CHEBI:15378"/>
        <dbReference type="ChEBI" id="CHEBI:17154"/>
        <dbReference type="ChEBI" id="CHEBI:29965"/>
        <dbReference type="ChEBI" id="CHEBI:57540"/>
        <dbReference type="ChEBI" id="CHEBI:142554"/>
        <dbReference type="EC" id="2.4.2.31"/>
    </reaction>
</comment>
<dbReference type="GO" id="GO:0106274">
    <property type="term" value="F:NAD+-protein-arginine ADP-ribosyltransferase activity"/>
    <property type="evidence" value="ECO:0007669"/>
    <property type="project" value="UniProtKB-EC"/>
</dbReference>
<dbReference type="PROSITE" id="PS01291">
    <property type="entry name" value="ART"/>
    <property type="match status" value="1"/>
</dbReference>
<dbReference type="PRINTS" id="PR00970">
    <property type="entry name" value="RIBTRNSFRASE"/>
</dbReference>
<keyword evidence="9 14" id="KW-0521">NADP</keyword>
<organism evidence="15 16">
    <name type="scientific">Hippolais icterina</name>
    <name type="common">icterine warbler</name>
    <dbReference type="NCBI Taxonomy" id="68497"/>
    <lineage>
        <taxon>Eukaryota</taxon>
        <taxon>Metazoa</taxon>
        <taxon>Chordata</taxon>
        <taxon>Craniata</taxon>
        <taxon>Vertebrata</taxon>
        <taxon>Euteleostomi</taxon>
        <taxon>Archelosauria</taxon>
        <taxon>Archosauria</taxon>
        <taxon>Dinosauria</taxon>
        <taxon>Saurischia</taxon>
        <taxon>Theropoda</taxon>
        <taxon>Coelurosauria</taxon>
        <taxon>Aves</taxon>
        <taxon>Neognathae</taxon>
        <taxon>Neoaves</taxon>
        <taxon>Telluraves</taxon>
        <taxon>Australaves</taxon>
        <taxon>Passeriformes</taxon>
        <taxon>Sylvioidea</taxon>
        <taxon>Sylviidae</taxon>
        <taxon>Acrocephalinae</taxon>
        <taxon>Hippolais</taxon>
    </lineage>
</organism>
<evidence type="ECO:0000256" key="1">
    <source>
        <dbReference type="ARBA" id="ARBA00004613"/>
    </source>
</evidence>
<dbReference type="GO" id="GO:0005615">
    <property type="term" value="C:extracellular space"/>
    <property type="evidence" value="ECO:0007669"/>
    <property type="project" value="UniProtKB-ARBA"/>
</dbReference>
<evidence type="ECO:0000256" key="13">
    <source>
        <dbReference type="ARBA" id="ARBA00047597"/>
    </source>
</evidence>
<evidence type="ECO:0000256" key="4">
    <source>
        <dbReference type="ARBA" id="ARBA00022656"/>
    </source>
</evidence>
<evidence type="ECO:0000256" key="12">
    <source>
        <dbReference type="ARBA" id="ARBA00023157"/>
    </source>
</evidence>
<evidence type="ECO:0000256" key="7">
    <source>
        <dbReference type="ARBA" id="ARBA00022695"/>
    </source>
</evidence>
<keyword evidence="8 14" id="KW-0732">Signal</keyword>
<keyword evidence="10" id="KW-0843">Virulence</keyword>
<dbReference type="GO" id="GO:0044194">
    <property type="term" value="C:cytolytic granule"/>
    <property type="evidence" value="ECO:0007669"/>
    <property type="project" value="UniProtKB-ARBA"/>
</dbReference>
<dbReference type="AlphaFoldDB" id="A0A7L2LEQ1"/>
<dbReference type="InterPro" id="IPR050999">
    <property type="entry name" value="ADP-ribosyltransferase_ARG"/>
</dbReference>
<keyword evidence="5 14" id="KW-0328">Glycosyltransferase</keyword>
<keyword evidence="3" id="KW-0964">Secreted</keyword>
<evidence type="ECO:0000256" key="9">
    <source>
        <dbReference type="ARBA" id="ARBA00022857"/>
    </source>
</evidence>
<evidence type="ECO:0000256" key="3">
    <source>
        <dbReference type="ARBA" id="ARBA00022525"/>
    </source>
</evidence>
<dbReference type="EC" id="2.4.2.31" evidence="14"/>
<keyword evidence="16" id="KW-1185">Reference proteome</keyword>
<sequence length="250" mass="28468">WCLPAMAPLAQTLALLAMAVVATAAIKVVPLDMAKSSFDDQYLQCSDEMTKKLPELQKSEFEKNGVFKDGWEKAKKEWQKWGSDSSHLTPDQAIALMAYSMRALYKEFNDATREAGSSSEKYQNKFHFKSLHFLLTRALQKLRRPNDCKNVFRGMKDCQFTVTRGAEVRFGQFTSSSLSKAVAQRFGQDTMLKVRTCHGADIQEFSYYPGEEEVLILPFETFRVTDVSEKGNTMHIELKSTKNFSNYSCE</sequence>
<evidence type="ECO:0000256" key="8">
    <source>
        <dbReference type="ARBA" id="ARBA00022729"/>
    </source>
</evidence>
<proteinExistence type="inferred from homology"/>
<dbReference type="PROSITE" id="PS51996">
    <property type="entry name" value="TR_MART"/>
    <property type="match status" value="1"/>
</dbReference>
<feature type="chain" id="PRO_5029948550" description="NAD(P)(+)--arginine ADP-ribosyltransferase" evidence="14">
    <location>
        <begin position="25"/>
        <end position="250"/>
    </location>
</feature>
<dbReference type="PANTHER" id="PTHR10339">
    <property type="entry name" value="ADP-RIBOSYLTRANSFERASE"/>
    <property type="match status" value="1"/>
</dbReference>
<dbReference type="FunFam" id="3.90.176.10:FF:000001">
    <property type="entry name" value="NAD(P)(+)--arginine ADP-ribosyltransferase"/>
    <property type="match status" value="1"/>
</dbReference>
<keyword evidence="11 14" id="KW-0520">NAD</keyword>
<keyword evidence="4" id="KW-0800">Toxin</keyword>
<dbReference type="Pfam" id="PF01129">
    <property type="entry name" value="ART"/>
    <property type="match status" value="1"/>
</dbReference>
<comment type="similarity">
    <text evidence="2 14">Belongs to the Arg-specific ADP-ribosyltransferase family.</text>
</comment>
<dbReference type="GO" id="GO:0003950">
    <property type="term" value="F:NAD+ poly-ADP-ribosyltransferase activity"/>
    <property type="evidence" value="ECO:0007669"/>
    <property type="project" value="TreeGrafter"/>
</dbReference>
<dbReference type="GO" id="GO:0016779">
    <property type="term" value="F:nucleotidyltransferase activity"/>
    <property type="evidence" value="ECO:0007669"/>
    <property type="project" value="UniProtKB-KW"/>
</dbReference>
<keyword evidence="6 14" id="KW-0808">Transferase</keyword>
<evidence type="ECO:0000256" key="10">
    <source>
        <dbReference type="ARBA" id="ARBA00023026"/>
    </source>
</evidence>
<evidence type="ECO:0000256" key="11">
    <source>
        <dbReference type="ARBA" id="ARBA00023027"/>
    </source>
</evidence>
<evidence type="ECO:0000313" key="16">
    <source>
        <dbReference type="Proteomes" id="UP000527178"/>
    </source>
</evidence>
<name>A0A7L2LEQ1_9SYLV</name>
<dbReference type="InterPro" id="IPR000768">
    <property type="entry name" value="ART"/>
</dbReference>
<feature type="signal peptide" evidence="14">
    <location>
        <begin position="1"/>
        <end position="24"/>
    </location>
</feature>
<comment type="subcellular location">
    <subcellularLocation>
        <location evidence="1">Secreted</location>
    </subcellularLocation>
</comment>
<evidence type="ECO:0000256" key="2">
    <source>
        <dbReference type="ARBA" id="ARBA00009558"/>
    </source>
</evidence>
<reference evidence="15 16" key="1">
    <citation type="submission" date="2019-09" db="EMBL/GenBank/DDBJ databases">
        <title>Bird 10,000 Genomes (B10K) Project - Family phase.</title>
        <authorList>
            <person name="Zhang G."/>
        </authorList>
    </citation>
    <scope>NUCLEOTIDE SEQUENCE [LARGE SCALE GENOMIC DNA]</scope>
    <source>
        <strain evidence="15">B10K-DU-002-18</strain>
        <tissue evidence="15">Muscle</tissue>
    </source>
</reference>
<evidence type="ECO:0000256" key="6">
    <source>
        <dbReference type="ARBA" id="ARBA00022679"/>
    </source>
</evidence>